<dbReference type="InterPro" id="IPR038767">
    <property type="entry name" value="PF0610-like"/>
</dbReference>
<dbReference type="AlphaFoldDB" id="A0A1V1PE73"/>
<feature type="domain" description="PF0610-like rubredoxin-like zinc beta-ribbon C-terminal" evidence="2">
    <location>
        <begin position="54"/>
        <end position="91"/>
    </location>
</feature>
<dbReference type="Pfam" id="PF21476">
    <property type="entry name" value="PF0610-like_N"/>
    <property type="match status" value="1"/>
</dbReference>
<evidence type="ECO:0000313" key="3">
    <source>
        <dbReference type="EMBL" id="ETR72975.1"/>
    </source>
</evidence>
<dbReference type="InterPro" id="IPR049159">
    <property type="entry name" value="PF0610-like_wHTH_N"/>
</dbReference>
<dbReference type="InterPro" id="IPR036390">
    <property type="entry name" value="WH_DNA-bd_sf"/>
</dbReference>
<dbReference type="PANTHER" id="PTHR40663">
    <property type="match status" value="1"/>
</dbReference>
<accession>A0A1V1PE73</accession>
<evidence type="ECO:0000313" key="4">
    <source>
        <dbReference type="Proteomes" id="UP000189670"/>
    </source>
</evidence>
<proteinExistence type="predicted"/>
<protein>
    <submittedName>
        <fullName evidence="3">Transcriptional regulator</fullName>
    </submittedName>
</protein>
<dbReference type="Pfam" id="PF23470">
    <property type="entry name" value="Zn_ribbon_PF0610"/>
    <property type="match status" value="1"/>
</dbReference>
<reference evidence="4" key="1">
    <citation type="submission" date="2012-11" db="EMBL/GenBank/DDBJ databases">
        <authorList>
            <person name="Lucero-Rivera Y.E."/>
            <person name="Tovar-Ramirez D."/>
        </authorList>
    </citation>
    <scope>NUCLEOTIDE SEQUENCE [LARGE SCALE GENOMIC DNA]</scope>
    <source>
        <strain evidence="4">Araruama</strain>
    </source>
</reference>
<dbReference type="SUPFAM" id="SSF46785">
    <property type="entry name" value="Winged helix' DNA-binding domain"/>
    <property type="match status" value="1"/>
</dbReference>
<dbReference type="Proteomes" id="UP000189670">
    <property type="component" value="Unassembled WGS sequence"/>
</dbReference>
<dbReference type="PANTHER" id="PTHR40663:SF2">
    <property type="entry name" value="TRANSCRIPTIONAL REGULATOR"/>
    <property type="match status" value="1"/>
</dbReference>
<dbReference type="EMBL" id="ATBP01000097">
    <property type="protein sequence ID" value="ETR72975.1"/>
    <property type="molecule type" value="Genomic_DNA"/>
</dbReference>
<sequence>MTKRQEIFQFLTQADFSAKELSKASGIKEKDVYDHLHHIEKSAKTKSHKFKIIPAQCVSCEFTFKKRERLTRPSRCPKCKKQQIDPPRFQIV</sequence>
<name>A0A1V1PE73_9BACT</name>
<gene>
    <name evidence="3" type="ORF">OMM_07227</name>
</gene>
<organism evidence="3 4">
    <name type="scientific">Candidatus Magnetoglobus multicellularis str. Araruama</name>
    <dbReference type="NCBI Taxonomy" id="890399"/>
    <lineage>
        <taxon>Bacteria</taxon>
        <taxon>Pseudomonadati</taxon>
        <taxon>Thermodesulfobacteriota</taxon>
        <taxon>Desulfobacteria</taxon>
        <taxon>Desulfobacterales</taxon>
        <taxon>Desulfobacteraceae</taxon>
        <taxon>Candidatus Magnetoglobus</taxon>
    </lineage>
</organism>
<evidence type="ECO:0000259" key="1">
    <source>
        <dbReference type="Pfam" id="PF21476"/>
    </source>
</evidence>
<comment type="caution">
    <text evidence="3">The sequence shown here is derived from an EMBL/GenBank/DDBJ whole genome shotgun (WGS) entry which is preliminary data.</text>
</comment>
<evidence type="ECO:0000259" key="2">
    <source>
        <dbReference type="Pfam" id="PF23470"/>
    </source>
</evidence>
<feature type="domain" description="PF0610-like winged HTH N-terminal" evidence="1">
    <location>
        <begin position="2"/>
        <end position="47"/>
    </location>
</feature>
<dbReference type="InterPro" id="IPR057022">
    <property type="entry name" value="PF0610-like_Zn_ribbon_C"/>
</dbReference>